<keyword evidence="2" id="KW-0812">Transmembrane</keyword>
<reference evidence="3" key="1">
    <citation type="journal article" date="2022" name="bioRxiv">
        <title>Sequencing and chromosome-scale assembly of the giantPleurodeles waltlgenome.</title>
        <authorList>
            <person name="Brown T."/>
            <person name="Elewa A."/>
            <person name="Iarovenko S."/>
            <person name="Subramanian E."/>
            <person name="Araus A.J."/>
            <person name="Petzold A."/>
            <person name="Susuki M."/>
            <person name="Suzuki K.-i.T."/>
            <person name="Hayashi T."/>
            <person name="Toyoda A."/>
            <person name="Oliveira C."/>
            <person name="Osipova E."/>
            <person name="Leigh N.D."/>
            <person name="Simon A."/>
            <person name="Yun M.H."/>
        </authorList>
    </citation>
    <scope>NUCLEOTIDE SEQUENCE</scope>
    <source>
        <strain evidence="3">20211129_DDA</strain>
        <tissue evidence="3">Liver</tissue>
    </source>
</reference>
<gene>
    <name evidence="3" type="ORF">NDU88_002657</name>
</gene>
<keyword evidence="2" id="KW-0472">Membrane</keyword>
<comment type="caution">
    <text evidence="3">The sequence shown here is derived from an EMBL/GenBank/DDBJ whole genome shotgun (WGS) entry which is preliminary data.</text>
</comment>
<evidence type="ECO:0000313" key="4">
    <source>
        <dbReference type="Proteomes" id="UP001066276"/>
    </source>
</evidence>
<comment type="similarity">
    <text evidence="1">Belongs to the multi antimicrobial extrusion (MATE) (TC 2.A.66.1) family.</text>
</comment>
<keyword evidence="2" id="KW-1133">Transmembrane helix</keyword>
<dbReference type="GO" id="GO:0016020">
    <property type="term" value="C:membrane"/>
    <property type="evidence" value="ECO:0007669"/>
    <property type="project" value="InterPro"/>
</dbReference>
<dbReference type="GO" id="GO:0042910">
    <property type="term" value="F:xenobiotic transmembrane transporter activity"/>
    <property type="evidence" value="ECO:0007669"/>
    <property type="project" value="InterPro"/>
</dbReference>
<name>A0AAV7UBG9_PLEWA</name>
<protein>
    <recommendedName>
        <fullName evidence="5">Multidrug and toxin extrusion protein 1</fullName>
    </recommendedName>
</protein>
<feature type="transmembrane region" description="Helical" evidence="2">
    <location>
        <begin position="63"/>
        <end position="81"/>
    </location>
</feature>
<dbReference type="Proteomes" id="UP001066276">
    <property type="component" value="Chromosome 3_1"/>
</dbReference>
<evidence type="ECO:0000313" key="3">
    <source>
        <dbReference type="EMBL" id="KAJ1185871.1"/>
    </source>
</evidence>
<feature type="transmembrane region" description="Helical" evidence="2">
    <location>
        <begin position="28"/>
        <end position="51"/>
    </location>
</feature>
<dbReference type="InterPro" id="IPR002528">
    <property type="entry name" value="MATE_fam"/>
</dbReference>
<dbReference type="AlphaFoldDB" id="A0AAV7UBG9"/>
<evidence type="ECO:0008006" key="5">
    <source>
        <dbReference type="Google" id="ProtNLM"/>
    </source>
</evidence>
<sequence>MWLTLAEEGHSGNIHPRKQFRGRGTKEGIILPQIFAALAANIVNVVINYILLFVLHLGVQGSALANTISQISLSVFLFLYIRIRKLHALTWGGWSWECLQEWGPFTSLAVPSMLILCFEWWIYEIGNFVAGLISVTELGAESVMYQICTVAYMLPYGLSIAASVRVGNALGAGNEKQAKSSAVVALYCTGMYNEKCSKCHTLFRLLPLEKQALVNATRLA</sequence>
<dbReference type="PANTHER" id="PTHR11206">
    <property type="entry name" value="MULTIDRUG RESISTANCE PROTEIN"/>
    <property type="match status" value="1"/>
</dbReference>
<evidence type="ECO:0000256" key="1">
    <source>
        <dbReference type="ARBA" id="ARBA00010199"/>
    </source>
</evidence>
<organism evidence="3 4">
    <name type="scientific">Pleurodeles waltl</name>
    <name type="common">Iberian ribbed newt</name>
    <dbReference type="NCBI Taxonomy" id="8319"/>
    <lineage>
        <taxon>Eukaryota</taxon>
        <taxon>Metazoa</taxon>
        <taxon>Chordata</taxon>
        <taxon>Craniata</taxon>
        <taxon>Vertebrata</taxon>
        <taxon>Euteleostomi</taxon>
        <taxon>Amphibia</taxon>
        <taxon>Batrachia</taxon>
        <taxon>Caudata</taxon>
        <taxon>Salamandroidea</taxon>
        <taxon>Salamandridae</taxon>
        <taxon>Pleurodelinae</taxon>
        <taxon>Pleurodeles</taxon>
    </lineage>
</organism>
<dbReference type="EMBL" id="JANPWB010000005">
    <property type="protein sequence ID" value="KAJ1185871.1"/>
    <property type="molecule type" value="Genomic_DNA"/>
</dbReference>
<evidence type="ECO:0000256" key="2">
    <source>
        <dbReference type="SAM" id="Phobius"/>
    </source>
</evidence>
<dbReference type="GO" id="GO:0015297">
    <property type="term" value="F:antiporter activity"/>
    <property type="evidence" value="ECO:0007669"/>
    <property type="project" value="InterPro"/>
</dbReference>
<dbReference type="Pfam" id="PF01554">
    <property type="entry name" value="MatE"/>
    <property type="match status" value="1"/>
</dbReference>
<keyword evidence="4" id="KW-1185">Reference proteome</keyword>
<accession>A0AAV7UBG9</accession>
<proteinExistence type="inferred from homology"/>